<accession>A0ABX1CWN7</accession>
<feature type="domain" description="VapC45 PIN like" evidence="1">
    <location>
        <begin position="1"/>
        <end position="82"/>
    </location>
</feature>
<dbReference type="EMBL" id="JAAVJH010000016">
    <property type="protein sequence ID" value="NJR80357.1"/>
    <property type="molecule type" value="Genomic_DNA"/>
</dbReference>
<organism evidence="2 3">
    <name type="scientific">Sphingomonas corticis</name>
    <dbReference type="NCBI Taxonomy" id="2722791"/>
    <lineage>
        <taxon>Bacteria</taxon>
        <taxon>Pseudomonadati</taxon>
        <taxon>Pseudomonadota</taxon>
        <taxon>Alphaproteobacteria</taxon>
        <taxon>Sphingomonadales</taxon>
        <taxon>Sphingomonadaceae</taxon>
        <taxon>Sphingomonas</taxon>
    </lineage>
</organism>
<keyword evidence="3" id="KW-1185">Reference proteome</keyword>
<reference evidence="2 3" key="1">
    <citation type="submission" date="2020-03" db="EMBL/GenBank/DDBJ databases">
        <authorList>
            <person name="Wang L."/>
            <person name="He N."/>
            <person name="Li Y."/>
            <person name="Fang Y."/>
            <person name="Zhang F."/>
        </authorList>
    </citation>
    <scope>NUCLEOTIDE SEQUENCE [LARGE SCALE GENOMIC DNA]</scope>
    <source>
        <strain evidence="2 3">36D10-4-7</strain>
    </source>
</reference>
<sequence length="130" mass="14740">MKLFVDNNLPPDLARGLHALFGGAHQVTCHRDKYGLACIADEEWMQSLGDKGDWVVLSGDLNIARKRPSRALFLRLKLVGFFPRAAVMELPLALKAARVLEVWETMDRIARDVRPGLFELQRRGQKFAQL</sequence>
<protein>
    <recommendedName>
        <fullName evidence="1">VapC45 PIN like domain-containing protein</fullName>
    </recommendedName>
</protein>
<dbReference type="RefSeq" id="WP_168135913.1">
    <property type="nucleotide sequence ID" value="NZ_JAAVJH010000016.1"/>
</dbReference>
<dbReference type="InterPro" id="IPR041375">
    <property type="entry name" value="VapC45_PIN-like"/>
</dbReference>
<gene>
    <name evidence="2" type="ORF">HBH26_17395</name>
</gene>
<proteinExistence type="predicted"/>
<evidence type="ECO:0000313" key="2">
    <source>
        <dbReference type="EMBL" id="NJR80357.1"/>
    </source>
</evidence>
<evidence type="ECO:0000313" key="3">
    <source>
        <dbReference type="Proteomes" id="UP000732399"/>
    </source>
</evidence>
<comment type="caution">
    <text evidence="2">The sequence shown here is derived from an EMBL/GenBank/DDBJ whole genome shotgun (WGS) entry which is preliminary data.</text>
</comment>
<evidence type="ECO:0000259" key="1">
    <source>
        <dbReference type="Pfam" id="PF18478"/>
    </source>
</evidence>
<name>A0ABX1CWN7_9SPHN</name>
<dbReference type="Pfam" id="PF18478">
    <property type="entry name" value="PIN_10"/>
    <property type="match status" value="1"/>
</dbReference>
<dbReference type="Proteomes" id="UP000732399">
    <property type="component" value="Unassembled WGS sequence"/>
</dbReference>